<protein>
    <submittedName>
        <fullName evidence="1">Uncharacterized protein</fullName>
    </submittedName>
</protein>
<dbReference type="InParanoid" id="A0A139WMG2"/>
<gene>
    <name evidence="1" type="primary">AUGUSTUS-3.0.2_32078</name>
    <name evidence="1" type="ORF">TcasGA2_TC032078</name>
</gene>
<proteinExistence type="predicted"/>
<dbReference type="EMBL" id="KQ971312">
    <property type="protein sequence ID" value="KYB29112.1"/>
    <property type="molecule type" value="Genomic_DNA"/>
</dbReference>
<dbReference type="AlphaFoldDB" id="A0A139WMG2"/>
<reference evidence="1 2" key="2">
    <citation type="journal article" date="2010" name="Nucleic Acids Res.">
        <title>BeetleBase in 2010: revisions to provide comprehensive genomic information for Tribolium castaneum.</title>
        <authorList>
            <person name="Kim H.S."/>
            <person name="Murphy T."/>
            <person name="Xia J."/>
            <person name="Caragea D."/>
            <person name="Park Y."/>
            <person name="Beeman R.W."/>
            <person name="Lorenzen M.D."/>
            <person name="Butcher S."/>
            <person name="Manak J.R."/>
            <person name="Brown S.J."/>
        </authorList>
    </citation>
    <scope>GENOME REANNOTATION</scope>
    <source>
        <strain evidence="1 2">Georgia GA2</strain>
    </source>
</reference>
<reference evidence="1 2" key="1">
    <citation type="journal article" date="2008" name="Nature">
        <title>The genome of the model beetle and pest Tribolium castaneum.</title>
        <authorList>
            <consortium name="Tribolium Genome Sequencing Consortium"/>
            <person name="Richards S."/>
            <person name="Gibbs R.A."/>
            <person name="Weinstock G.M."/>
            <person name="Brown S.J."/>
            <person name="Denell R."/>
            <person name="Beeman R.W."/>
            <person name="Gibbs R."/>
            <person name="Beeman R.W."/>
            <person name="Brown S.J."/>
            <person name="Bucher G."/>
            <person name="Friedrich M."/>
            <person name="Grimmelikhuijzen C.J."/>
            <person name="Klingler M."/>
            <person name="Lorenzen M."/>
            <person name="Richards S."/>
            <person name="Roth S."/>
            <person name="Schroder R."/>
            <person name="Tautz D."/>
            <person name="Zdobnov E.M."/>
            <person name="Muzny D."/>
            <person name="Gibbs R.A."/>
            <person name="Weinstock G.M."/>
            <person name="Attaway T."/>
            <person name="Bell S."/>
            <person name="Buhay C.J."/>
            <person name="Chandrabose M.N."/>
            <person name="Chavez D."/>
            <person name="Clerk-Blankenburg K.P."/>
            <person name="Cree A."/>
            <person name="Dao M."/>
            <person name="Davis C."/>
            <person name="Chacko J."/>
            <person name="Dinh H."/>
            <person name="Dugan-Rocha S."/>
            <person name="Fowler G."/>
            <person name="Garner T.T."/>
            <person name="Garnes J."/>
            <person name="Gnirke A."/>
            <person name="Hawes A."/>
            <person name="Hernandez J."/>
            <person name="Hines S."/>
            <person name="Holder M."/>
            <person name="Hume J."/>
            <person name="Jhangiani S.N."/>
            <person name="Joshi V."/>
            <person name="Khan Z.M."/>
            <person name="Jackson L."/>
            <person name="Kovar C."/>
            <person name="Kowis A."/>
            <person name="Lee S."/>
            <person name="Lewis L.R."/>
            <person name="Margolis J."/>
            <person name="Morgan M."/>
            <person name="Nazareth L.V."/>
            <person name="Nguyen N."/>
            <person name="Okwuonu G."/>
            <person name="Parker D."/>
            <person name="Richards S."/>
            <person name="Ruiz S.J."/>
            <person name="Santibanez J."/>
            <person name="Savard J."/>
            <person name="Scherer S.E."/>
            <person name="Schneider B."/>
            <person name="Sodergren E."/>
            <person name="Tautz D."/>
            <person name="Vattahil S."/>
            <person name="Villasana D."/>
            <person name="White C.S."/>
            <person name="Wright R."/>
            <person name="Park Y."/>
            <person name="Beeman R.W."/>
            <person name="Lord J."/>
            <person name="Oppert B."/>
            <person name="Lorenzen M."/>
            <person name="Brown S."/>
            <person name="Wang L."/>
            <person name="Savard J."/>
            <person name="Tautz D."/>
            <person name="Richards S."/>
            <person name="Weinstock G."/>
            <person name="Gibbs R.A."/>
            <person name="Liu Y."/>
            <person name="Worley K."/>
            <person name="Weinstock G."/>
            <person name="Elsik C.G."/>
            <person name="Reese J.T."/>
            <person name="Elhaik E."/>
            <person name="Landan G."/>
            <person name="Graur D."/>
            <person name="Arensburger P."/>
            <person name="Atkinson P."/>
            <person name="Beeman R.W."/>
            <person name="Beidler J."/>
            <person name="Brown S.J."/>
            <person name="Demuth J.P."/>
            <person name="Drury D.W."/>
            <person name="Du Y.Z."/>
            <person name="Fujiwara H."/>
            <person name="Lorenzen M."/>
            <person name="Maselli V."/>
            <person name="Osanai M."/>
            <person name="Park Y."/>
            <person name="Robertson H.M."/>
            <person name="Tu Z."/>
            <person name="Wang J.J."/>
            <person name="Wang S."/>
            <person name="Richards S."/>
            <person name="Song H."/>
            <person name="Zhang L."/>
            <person name="Sodergren E."/>
            <person name="Werner D."/>
            <person name="Stanke M."/>
            <person name="Morgenstern B."/>
            <person name="Solovyev V."/>
            <person name="Kosarev P."/>
            <person name="Brown G."/>
            <person name="Chen H.C."/>
            <person name="Ermolaeva O."/>
            <person name="Hlavina W."/>
            <person name="Kapustin Y."/>
            <person name="Kiryutin B."/>
            <person name="Kitts P."/>
            <person name="Maglott D."/>
            <person name="Pruitt K."/>
            <person name="Sapojnikov V."/>
            <person name="Souvorov A."/>
            <person name="Mackey A.J."/>
            <person name="Waterhouse R.M."/>
            <person name="Wyder S."/>
            <person name="Zdobnov E.M."/>
            <person name="Zdobnov E.M."/>
            <person name="Wyder S."/>
            <person name="Kriventseva E.V."/>
            <person name="Kadowaki T."/>
            <person name="Bork P."/>
            <person name="Aranda M."/>
            <person name="Bao R."/>
            <person name="Beermann A."/>
            <person name="Berns N."/>
            <person name="Bolognesi R."/>
            <person name="Bonneton F."/>
            <person name="Bopp D."/>
            <person name="Brown S.J."/>
            <person name="Bucher G."/>
            <person name="Butts T."/>
            <person name="Chaumot A."/>
            <person name="Denell R.E."/>
            <person name="Ferrier D.E."/>
            <person name="Friedrich M."/>
            <person name="Gordon C.M."/>
            <person name="Jindra M."/>
            <person name="Klingler M."/>
            <person name="Lan Q."/>
            <person name="Lattorff H.M."/>
            <person name="Laudet V."/>
            <person name="von Levetsow C."/>
            <person name="Liu Z."/>
            <person name="Lutz R."/>
            <person name="Lynch J.A."/>
            <person name="da Fonseca R.N."/>
            <person name="Posnien N."/>
            <person name="Reuter R."/>
            <person name="Roth S."/>
            <person name="Savard J."/>
            <person name="Schinko J.B."/>
            <person name="Schmitt C."/>
            <person name="Schoppmeier M."/>
            <person name="Schroder R."/>
            <person name="Shippy T.D."/>
            <person name="Simonnet F."/>
            <person name="Marques-Souza H."/>
            <person name="Tautz D."/>
            <person name="Tomoyasu Y."/>
            <person name="Trauner J."/>
            <person name="Van der Zee M."/>
            <person name="Vervoort M."/>
            <person name="Wittkopp N."/>
            <person name="Wimmer E.A."/>
            <person name="Yang X."/>
            <person name="Jones A.K."/>
            <person name="Sattelle D.B."/>
            <person name="Ebert P.R."/>
            <person name="Nelson D."/>
            <person name="Scott J.G."/>
            <person name="Beeman R.W."/>
            <person name="Muthukrishnan S."/>
            <person name="Kramer K.J."/>
            <person name="Arakane Y."/>
            <person name="Beeman R.W."/>
            <person name="Zhu Q."/>
            <person name="Hogenkamp D."/>
            <person name="Dixit R."/>
            <person name="Oppert B."/>
            <person name="Jiang H."/>
            <person name="Zou Z."/>
            <person name="Marshall J."/>
            <person name="Elpidina E."/>
            <person name="Vinokurov K."/>
            <person name="Oppert C."/>
            <person name="Zou Z."/>
            <person name="Evans J."/>
            <person name="Lu Z."/>
            <person name="Zhao P."/>
            <person name="Sumathipala N."/>
            <person name="Altincicek B."/>
            <person name="Vilcinskas A."/>
            <person name="Williams M."/>
            <person name="Hultmark D."/>
            <person name="Hetru C."/>
            <person name="Jiang H."/>
            <person name="Grimmelikhuijzen C.J."/>
            <person name="Hauser F."/>
            <person name="Cazzamali G."/>
            <person name="Williamson M."/>
            <person name="Park Y."/>
            <person name="Li B."/>
            <person name="Tanaka Y."/>
            <person name="Predel R."/>
            <person name="Neupert S."/>
            <person name="Schachtner J."/>
            <person name="Verleyen P."/>
            <person name="Raible F."/>
            <person name="Bork P."/>
            <person name="Friedrich M."/>
            <person name="Walden K.K."/>
            <person name="Robertson H.M."/>
            <person name="Angeli S."/>
            <person name="Foret S."/>
            <person name="Bucher G."/>
            <person name="Schuetz S."/>
            <person name="Maleszka R."/>
            <person name="Wimmer E.A."/>
            <person name="Beeman R.W."/>
            <person name="Lorenzen M."/>
            <person name="Tomoyasu Y."/>
            <person name="Miller S.C."/>
            <person name="Grossmann D."/>
            <person name="Bucher G."/>
        </authorList>
    </citation>
    <scope>NUCLEOTIDE SEQUENCE [LARGE SCALE GENOMIC DNA]</scope>
    <source>
        <strain evidence="1 2">Georgia GA2</strain>
    </source>
</reference>
<evidence type="ECO:0000313" key="1">
    <source>
        <dbReference type="EMBL" id="KYB29112.1"/>
    </source>
</evidence>
<organism evidence="1 2">
    <name type="scientific">Tribolium castaneum</name>
    <name type="common">Red flour beetle</name>
    <dbReference type="NCBI Taxonomy" id="7070"/>
    <lineage>
        <taxon>Eukaryota</taxon>
        <taxon>Metazoa</taxon>
        <taxon>Ecdysozoa</taxon>
        <taxon>Arthropoda</taxon>
        <taxon>Hexapoda</taxon>
        <taxon>Insecta</taxon>
        <taxon>Pterygota</taxon>
        <taxon>Neoptera</taxon>
        <taxon>Endopterygota</taxon>
        <taxon>Coleoptera</taxon>
        <taxon>Polyphaga</taxon>
        <taxon>Cucujiformia</taxon>
        <taxon>Tenebrionidae</taxon>
        <taxon>Tenebrionidae incertae sedis</taxon>
        <taxon>Tribolium</taxon>
    </lineage>
</organism>
<dbReference type="Proteomes" id="UP000007266">
    <property type="component" value="Linkage group 2"/>
</dbReference>
<name>A0A139WMG2_TRICA</name>
<accession>A0A139WMG2</accession>
<keyword evidence="2" id="KW-1185">Reference proteome</keyword>
<evidence type="ECO:0000313" key="2">
    <source>
        <dbReference type="Proteomes" id="UP000007266"/>
    </source>
</evidence>
<sequence>MCSLCPRKKPPPKKAVRFDSYVDTFSISDTSMHRDPKLMSDS</sequence>